<dbReference type="GO" id="GO:0005615">
    <property type="term" value="C:extracellular space"/>
    <property type="evidence" value="ECO:0007669"/>
    <property type="project" value="UniProtKB-KW"/>
</dbReference>
<comment type="similarity">
    <text evidence="2">Belongs to the intercrine beta (chemokine CC) family.</text>
</comment>
<dbReference type="AlphaFoldDB" id="A0A8C2K0E7"/>
<dbReference type="InterPro" id="IPR001811">
    <property type="entry name" value="Chemokine_IL8-like_dom"/>
</dbReference>
<evidence type="ECO:0000256" key="5">
    <source>
        <dbReference type="ARBA" id="ARBA00022729"/>
    </source>
</evidence>
<dbReference type="PANTHER" id="PTHR12015">
    <property type="entry name" value="SMALL INDUCIBLE CYTOKINE A"/>
    <property type="match status" value="1"/>
</dbReference>
<evidence type="ECO:0000256" key="7">
    <source>
        <dbReference type="SAM" id="SignalP"/>
    </source>
</evidence>
<feature type="domain" description="Chemokine interleukin-8-like" evidence="8">
    <location>
        <begin position="30"/>
        <end position="88"/>
    </location>
</feature>
<keyword evidence="5 7" id="KW-0732">Signal</keyword>
<keyword evidence="3" id="KW-0202">Cytokine</keyword>
<dbReference type="InterPro" id="IPR039809">
    <property type="entry name" value="Chemokine_b/g/d"/>
</dbReference>
<organism evidence="9 10">
    <name type="scientific">Cyprinus carpio</name>
    <name type="common">Common carp</name>
    <dbReference type="NCBI Taxonomy" id="7962"/>
    <lineage>
        <taxon>Eukaryota</taxon>
        <taxon>Metazoa</taxon>
        <taxon>Chordata</taxon>
        <taxon>Craniata</taxon>
        <taxon>Vertebrata</taxon>
        <taxon>Euteleostomi</taxon>
        <taxon>Actinopterygii</taxon>
        <taxon>Neopterygii</taxon>
        <taxon>Teleostei</taxon>
        <taxon>Ostariophysi</taxon>
        <taxon>Cypriniformes</taxon>
        <taxon>Cyprinidae</taxon>
        <taxon>Cyprininae</taxon>
        <taxon>Cyprinus</taxon>
    </lineage>
</organism>
<dbReference type="SUPFAM" id="SSF54117">
    <property type="entry name" value="Interleukin 8-like chemokines"/>
    <property type="match status" value="1"/>
</dbReference>
<comment type="subcellular location">
    <subcellularLocation>
        <location evidence="1">Secreted</location>
    </subcellularLocation>
</comment>
<feature type="region of interest" description="Disordered" evidence="6">
    <location>
        <begin position="96"/>
        <end position="142"/>
    </location>
</feature>
<dbReference type="SMART" id="SM00199">
    <property type="entry name" value="SCY"/>
    <property type="match status" value="1"/>
</dbReference>
<reference evidence="9" key="1">
    <citation type="submission" date="2025-08" db="UniProtKB">
        <authorList>
            <consortium name="Ensembl"/>
        </authorList>
    </citation>
    <scope>IDENTIFICATION</scope>
</reference>
<feature type="signal peptide" evidence="7">
    <location>
        <begin position="1"/>
        <end position="21"/>
    </location>
</feature>
<evidence type="ECO:0000259" key="8">
    <source>
        <dbReference type="SMART" id="SM00199"/>
    </source>
</evidence>
<dbReference type="GO" id="GO:0006955">
    <property type="term" value="P:immune response"/>
    <property type="evidence" value="ECO:0007669"/>
    <property type="project" value="InterPro"/>
</dbReference>
<dbReference type="Ensembl" id="ENSCCRT00020111294.1">
    <property type="protein sequence ID" value="ENSCCRP00020101809.1"/>
    <property type="gene ID" value="ENSCCRG00020046678.1"/>
</dbReference>
<dbReference type="InterPro" id="IPR036048">
    <property type="entry name" value="Interleukin_8-like_sf"/>
</dbReference>
<feature type="chain" id="PRO_5034161249" description="Chemokine interleukin-8-like domain-containing protein" evidence="7">
    <location>
        <begin position="22"/>
        <end position="142"/>
    </location>
</feature>
<dbReference type="FunFam" id="2.40.50.40:FF:000002">
    <property type="entry name" value="C-C motif chemokine"/>
    <property type="match status" value="1"/>
</dbReference>
<name>A0A8C2K0E7_CYPCA</name>
<dbReference type="CDD" id="cd00272">
    <property type="entry name" value="Chemokine_CC"/>
    <property type="match status" value="1"/>
</dbReference>
<evidence type="ECO:0000313" key="9">
    <source>
        <dbReference type="Ensembl" id="ENSCCRP00020101809.1"/>
    </source>
</evidence>
<accession>A0A8C2K0E7</accession>
<dbReference type="Pfam" id="PF00048">
    <property type="entry name" value="IL8"/>
    <property type="match status" value="1"/>
</dbReference>
<dbReference type="GO" id="GO:0008009">
    <property type="term" value="F:chemokine activity"/>
    <property type="evidence" value="ECO:0007669"/>
    <property type="project" value="InterPro"/>
</dbReference>
<evidence type="ECO:0000256" key="3">
    <source>
        <dbReference type="ARBA" id="ARBA00022514"/>
    </source>
</evidence>
<dbReference type="Gene3D" id="2.40.50.40">
    <property type="match status" value="1"/>
</dbReference>
<keyword evidence="4" id="KW-0964">Secreted</keyword>
<evidence type="ECO:0000256" key="1">
    <source>
        <dbReference type="ARBA" id="ARBA00004613"/>
    </source>
</evidence>
<dbReference type="Proteomes" id="UP000694701">
    <property type="component" value="Unplaced"/>
</dbReference>
<evidence type="ECO:0000256" key="4">
    <source>
        <dbReference type="ARBA" id="ARBA00022525"/>
    </source>
</evidence>
<evidence type="ECO:0000256" key="6">
    <source>
        <dbReference type="SAM" id="MobiDB-lite"/>
    </source>
</evidence>
<evidence type="ECO:0000313" key="10">
    <source>
        <dbReference type="Proteomes" id="UP000694701"/>
    </source>
</evidence>
<sequence>MRSLMCLLFLVIFCSVQMTSSAPIALEAAQSTCCGELSKVKIPLKLVTSYYRTSSSCPRRAIVFKTKAGKEFCIDPETTWVSGHVAKVDKRTKTATETNFTTTTATESNATSTTNATKTTATESTSAASTTATTAKTQSLPV</sequence>
<dbReference type="PANTHER" id="PTHR12015:SF183">
    <property type="entry name" value="C-C MOTIF CHEMOKINE 3"/>
    <property type="match status" value="1"/>
</dbReference>
<proteinExistence type="inferred from homology"/>
<evidence type="ECO:0000256" key="2">
    <source>
        <dbReference type="ARBA" id="ARBA00010868"/>
    </source>
</evidence>
<protein>
    <recommendedName>
        <fullName evidence="8">Chemokine interleukin-8-like domain-containing protein</fullName>
    </recommendedName>
</protein>